<dbReference type="SUPFAM" id="SSF52540">
    <property type="entry name" value="P-loop containing nucleoside triphosphate hydrolases"/>
    <property type="match status" value="1"/>
</dbReference>
<dbReference type="InterPro" id="IPR011527">
    <property type="entry name" value="ABC1_TM_dom"/>
</dbReference>
<keyword evidence="7 9" id="KW-1133">Transmembrane helix</keyword>
<evidence type="ECO:0000256" key="9">
    <source>
        <dbReference type="SAM" id="Phobius"/>
    </source>
</evidence>
<comment type="subcellular location">
    <subcellularLocation>
        <location evidence="1">Cell membrane</location>
        <topology evidence="1">Multi-pass membrane protein</topology>
    </subcellularLocation>
</comment>
<dbReference type="PROSITE" id="PS00211">
    <property type="entry name" value="ABC_TRANSPORTER_1"/>
    <property type="match status" value="1"/>
</dbReference>
<feature type="domain" description="ABC transmembrane type-1" evidence="11">
    <location>
        <begin position="34"/>
        <end position="326"/>
    </location>
</feature>
<evidence type="ECO:0000313" key="12">
    <source>
        <dbReference type="EMBL" id="GHO90068.1"/>
    </source>
</evidence>
<sequence length="619" mass="69856">MRKLRDWPLLLRDMLQLIGQMMALAWRTLPFCCLLLLALELFQGGIPLASAWLSKGIFDALGQGLHGQPFAHLIPELTFLLVTQTIVFVVGQTLSPTTRFFLSELDRGLTLQIKETLYRKIAGLVGISYFEDPEFYNKMELAASRAQFAPGQALQILGTLTQQGMMLLSFVGILLAFNPLLALMISIAVLPEILVQLKFSRQRFDIAMLNSPRARRASYYGQLLSWTMFAKEIRLFNLGEYFLSRFLSMTRDIQQNERQQQKRELRWQAGLALLGSLVSSATFVVVISSAFSGRISLGDVVLYTSAVSSVQGALRMLISSMTRTNDSVLFFRLYTDILNLEQPLPLSTHSQPVPPLREGITLHNVSFRYSDQHPWILQNVNLVLPAGKCLALVGLNGAGKTTLVKLLARLYDPTEGVILWDGIDIRTFDPQDFRHHLSTIFQDFARYELTARENIGLGEIERIEATDEIEQAAIKAGIHKRIKSLPDGYQTILSRWLAEQKKAGTDLSGGEWQKLALARMLMRSSDLLILDEPSAALDAQAEHELYCHFREMMRDRTSLLITHRFSTIRMADCIAVIEQGQISEYGTHEELLERDGIYARLYTIQAEKYGQNVVLPPPS</sequence>
<dbReference type="EMBL" id="BNJK01000001">
    <property type="protein sequence ID" value="GHO90068.1"/>
    <property type="molecule type" value="Genomic_DNA"/>
</dbReference>
<dbReference type="GO" id="GO:0005524">
    <property type="term" value="F:ATP binding"/>
    <property type="evidence" value="ECO:0007669"/>
    <property type="project" value="UniProtKB-KW"/>
</dbReference>
<keyword evidence="6" id="KW-0067">ATP-binding</keyword>
<dbReference type="Gene3D" id="3.40.50.300">
    <property type="entry name" value="P-loop containing nucleotide triphosphate hydrolases"/>
    <property type="match status" value="1"/>
</dbReference>
<keyword evidence="4 9" id="KW-0812">Transmembrane</keyword>
<keyword evidence="8 9" id="KW-0472">Membrane</keyword>
<dbReference type="Proteomes" id="UP000597444">
    <property type="component" value="Unassembled WGS sequence"/>
</dbReference>
<dbReference type="InterPro" id="IPR017871">
    <property type="entry name" value="ABC_transporter-like_CS"/>
</dbReference>
<keyword evidence="13" id="KW-1185">Reference proteome</keyword>
<name>A0A8J3MZ54_9CHLR</name>
<feature type="transmembrane region" description="Helical" evidence="9">
    <location>
        <begin position="167"/>
        <end position="194"/>
    </location>
</feature>
<proteinExistence type="predicted"/>
<evidence type="ECO:0000256" key="6">
    <source>
        <dbReference type="ARBA" id="ARBA00022840"/>
    </source>
</evidence>
<evidence type="ECO:0000256" key="2">
    <source>
        <dbReference type="ARBA" id="ARBA00022448"/>
    </source>
</evidence>
<comment type="caution">
    <text evidence="12">The sequence shown here is derived from an EMBL/GenBank/DDBJ whole genome shotgun (WGS) entry which is preliminary data.</text>
</comment>
<dbReference type="FunFam" id="3.40.50.300:FF:000221">
    <property type="entry name" value="Multidrug ABC transporter ATP-binding protein"/>
    <property type="match status" value="1"/>
</dbReference>
<dbReference type="PROSITE" id="PS50893">
    <property type="entry name" value="ABC_TRANSPORTER_2"/>
    <property type="match status" value="1"/>
</dbReference>
<evidence type="ECO:0000256" key="5">
    <source>
        <dbReference type="ARBA" id="ARBA00022741"/>
    </source>
</evidence>
<dbReference type="Gene3D" id="1.20.1560.10">
    <property type="entry name" value="ABC transporter type 1, transmembrane domain"/>
    <property type="match status" value="1"/>
</dbReference>
<keyword evidence="2" id="KW-0813">Transport</keyword>
<dbReference type="GO" id="GO:0034040">
    <property type="term" value="F:ATPase-coupled lipid transmembrane transporter activity"/>
    <property type="evidence" value="ECO:0007669"/>
    <property type="project" value="TreeGrafter"/>
</dbReference>
<dbReference type="SMART" id="SM00382">
    <property type="entry name" value="AAA"/>
    <property type="match status" value="1"/>
</dbReference>
<evidence type="ECO:0000259" key="10">
    <source>
        <dbReference type="PROSITE" id="PS50893"/>
    </source>
</evidence>
<dbReference type="SUPFAM" id="SSF90123">
    <property type="entry name" value="ABC transporter transmembrane region"/>
    <property type="match status" value="1"/>
</dbReference>
<dbReference type="Pfam" id="PF00005">
    <property type="entry name" value="ABC_tran"/>
    <property type="match status" value="1"/>
</dbReference>
<feature type="domain" description="ABC transporter" evidence="10">
    <location>
        <begin position="360"/>
        <end position="604"/>
    </location>
</feature>
<reference evidence="12" key="1">
    <citation type="submission" date="2020-10" db="EMBL/GenBank/DDBJ databases">
        <title>Taxonomic study of unclassified bacteria belonging to the class Ktedonobacteria.</title>
        <authorList>
            <person name="Yabe S."/>
            <person name="Wang C.M."/>
            <person name="Zheng Y."/>
            <person name="Sakai Y."/>
            <person name="Cavaletti L."/>
            <person name="Monciardini P."/>
            <person name="Donadio S."/>
        </authorList>
    </citation>
    <scope>NUCLEOTIDE SEQUENCE</scope>
    <source>
        <strain evidence="12">ID150040</strain>
    </source>
</reference>
<dbReference type="InterPro" id="IPR003439">
    <property type="entry name" value="ABC_transporter-like_ATP-bd"/>
</dbReference>
<dbReference type="AlphaFoldDB" id="A0A8J3MZ54"/>
<evidence type="ECO:0000256" key="4">
    <source>
        <dbReference type="ARBA" id="ARBA00022692"/>
    </source>
</evidence>
<dbReference type="PROSITE" id="PS50929">
    <property type="entry name" value="ABC_TM1F"/>
    <property type="match status" value="1"/>
</dbReference>
<dbReference type="RefSeq" id="WP_220201075.1">
    <property type="nucleotide sequence ID" value="NZ_BNJK01000001.1"/>
</dbReference>
<accession>A0A8J3MZ54</accession>
<organism evidence="12 13">
    <name type="scientific">Reticulibacter mediterranei</name>
    <dbReference type="NCBI Taxonomy" id="2778369"/>
    <lineage>
        <taxon>Bacteria</taxon>
        <taxon>Bacillati</taxon>
        <taxon>Chloroflexota</taxon>
        <taxon>Ktedonobacteria</taxon>
        <taxon>Ktedonobacterales</taxon>
        <taxon>Reticulibacteraceae</taxon>
        <taxon>Reticulibacter</taxon>
    </lineage>
</organism>
<keyword evidence="5" id="KW-0547">Nucleotide-binding</keyword>
<evidence type="ECO:0000256" key="7">
    <source>
        <dbReference type="ARBA" id="ARBA00022989"/>
    </source>
</evidence>
<evidence type="ECO:0000256" key="3">
    <source>
        <dbReference type="ARBA" id="ARBA00022475"/>
    </source>
</evidence>
<evidence type="ECO:0000259" key="11">
    <source>
        <dbReference type="PROSITE" id="PS50929"/>
    </source>
</evidence>
<dbReference type="InterPro" id="IPR036640">
    <property type="entry name" value="ABC1_TM_sf"/>
</dbReference>
<dbReference type="InterPro" id="IPR027417">
    <property type="entry name" value="P-loop_NTPase"/>
</dbReference>
<protein>
    <submittedName>
        <fullName evidence="12">Multidrug ABC transporter permease</fullName>
    </submittedName>
</protein>
<evidence type="ECO:0000313" key="13">
    <source>
        <dbReference type="Proteomes" id="UP000597444"/>
    </source>
</evidence>
<dbReference type="GO" id="GO:0016887">
    <property type="term" value="F:ATP hydrolysis activity"/>
    <property type="evidence" value="ECO:0007669"/>
    <property type="project" value="InterPro"/>
</dbReference>
<dbReference type="PANTHER" id="PTHR24221:SF646">
    <property type="entry name" value="HAEMOLYSIN SECRETION ATP-BINDING PROTEIN"/>
    <property type="match status" value="1"/>
</dbReference>
<dbReference type="InterPro" id="IPR039421">
    <property type="entry name" value="Type_1_exporter"/>
</dbReference>
<keyword evidence="3" id="KW-1003">Cell membrane</keyword>
<evidence type="ECO:0000256" key="1">
    <source>
        <dbReference type="ARBA" id="ARBA00004651"/>
    </source>
</evidence>
<dbReference type="InterPro" id="IPR003593">
    <property type="entry name" value="AAA+_ATPase"/>
</dbReference>
<dbReference type="PANTHER" id="PTHR24221">
    <property type="entry name" value="ATP-BINDING CASSETTE SUB-FAMILY B"/>
    <property type="match status" value="1"/>
</dbReference>
<dbReference type="GO" id="GO:0005886">
    <property type="term" value="C:plasma membrane"/>
    <property type="evidence" value="ECO:0007669"/>
    <property type="project" value="UniProtKB-SubCell"/>
</dbReference>
<dbReference type="GO" id="GO:0140359">
    <property type="term" value="F:ABC-type transporter activity"/>
    <property type="evidence" value="ECO:0007669"/>
    <property type="project" value="InterPro"/>
</dbReference>
<gene>
    <name evidence="12" type="ORF">KSF_001160</name>
</gene>
<evidence type="ECO:0000256" key="8">
    <source>
        <dbReference type="ARBA" id="ARBA00023136"/>
    </source>
</evidence>